<accession>A0A2H3CCW0</accession>
<name>A0A2H3CCW0_ARMGA</name>
<sequence length="92" mass="10259">MEKLVVDGSFEAMMVTLISQAGINRRAHQTFFRVMEENLKFNTTSIQDVKRGRLPLVPSLDPKDALNLSCTSTLALATGIRNKYLLESVCIT</sequence>
<keyword evidence="2" id="KW-1185">Reference proteome</keyword>
<evidence type="ECO:0000313" key="1">
    <source>
        <dbReference type="EMBL" id="PBK80929.1"/>
    </source>
</evidence>
<dbReference type="AlphaFoldDB" id="A0A2H3CCW0"/>
<dbReference type="EMBL" id="KZ293738">
    <property type="protein sequence ID" value="PBK80929.1"/>
    <property type="molecule type" value="Genomic_DNA"/>
</dbReference>
<dbReference type="OrthoDB" id="10497680at2759"/>
<dbReference type="Proteomes" id="UP000217790">
    <property type="component" value="Unassembled WGS sequence"/>
</dbReference>
<gene>
    <name evidence="1" type="ORF">ARMGADRAFT_818944</name>
</gene>
<reference evidence="2" key="1">
    <citation type="journal article" date="2017" name="Nat. Ecol. Evol.">
        <title>Genome expansion and lineage-specific genetic innovations in the forest pathogenic fungi Armillaria.</title>
        <authorList>
            <person name="Sipos G."/>
            <person name="Prasanna A.N."/>
            <person name="Walter M.C."/>
            <person name="O'Connor E."/>
            <person name="Balint B."/>
            <person name="Krizsan K."/>
            <person name="Kiss B."/>
            <person name="Hess J."/>
            <person name="Varga T."/>
            <person name="Slot J."/>
            <person name="Riley R."/>
            <person name="Boka B."/>
            <person name="Rigling D."/>
            <person name="Barry K."/>
            <person name="Lee J."/>
            <person name="Mihaltcheva S."/>
            <person name="LaButti K."/>
            <person name="Lipzen A."/>
            <person name="Waldron R."/>
            <person name="Moloney N.M."/>
            <person name="Sperisen C."/>
            <person name="Kredics L."/>
            <person name="Vagvoelgyi C."/>
            <person name="Patrignani A."/>
            <person name="Fitzpatrick D."/>
            <person name="Nagy I."/>
            <person name="Doyle S."/>
            <person name="Anderson J.B."/>
            <person name="Grigoriev I.V."/>
            <person name="Gueldener U."/>
            <person name="Muensterkoetter M."/>
            <person name="Nagy L.G."/>
        </authorList>
    </citation>
    <scope>NUCLEOTIDE SEQUENCE [LARGE SCALE GENOMIC DNA]</scope>
    <source>
        <strain evidence="2">Ar21-2</strain>
    </source>
</reference>
<proteinExistence type="predicted"/>
<evidence type="ECO:0000313" key="2">
    <source>
        <dbReference type="Proteomes" id="UP000217790"/>
    </source>
</evidence>
<protein>
    <submittedName>
        <fullName evidence="1">Uncharacterized protein</fullName>
    </submittedName>
</protein>
<dbReference type="InParanoid" id="A0A2H3CCW0"/>
<organism evidence="1 2">
    <name type="scientific">Armillaria gallica</name>
    <name type="common">Bulbous honey fungus</name>
    <name type="synonym">Armillaria bulbosa</name>
    <dbReference type="NCBI Taxonomy" id="47427"/>
    <lineage>
        <taxon>Eukaryota</taxon>
        <taxon>Fungi</taxon>
        <taxon>Dikarya</taxon>
        <taxon>Basidiomycota</taxon>
        <taxon>Agaricomycotina</taxon>
        <taxon>Agaricomycetes</taxon>
        <taxon>Agaricomycetidae</taxon>
        <taxon>Agaricales</taxon>
        <taxon>Marasmiineae</taxon>
        <taxon>Physalacriaceae</taxon>
        <taxon>Armillaria</taxon>
    </lineage>
</organism>